<accession>A0A016TS45</accession>
<gene>
    <name evidence="1" type="primary">Acey_s0081.g1455</name>
    <name evidence="1" type="ORF">Y032_0081g1455</name>
</gene>
<evidence type="ECO:0000313" key="1">
    <source>
        <dbReference type="EMBL" id="EYC05575.1"/>
    </source>
</evidence>
<dbReference type="Proteomes" id="UP000024635">
    <property type="component" value="Unassembled WGS sequence"/>
</dbReference>
<dbReference type="EMBL" id="JARK01001417">
    <property type="protein sequence ID" value="EYC05575.1"/>
    <property type="molecule type" value="Genomic_DNA"/>
</dbReference>
<proteinExistence type="predicted"/>
<dbReference type="AlphaFoldDB" id="A0A016TS45"/>
<reference evidence="2" key="1">
    <citation type="journal article" date="2015" name="Nat. Genet.">
        <title>The genome and transcriptome of the zoonotic hookworm Ancylostoma ceylanicum identify infection-specific gene families.</title>
        <authorList>
            <person name="Schwarz E.M."/>
            <person name="Hu Y."/>
            <person name="Antoshechkin I."/>
            <person name="Miller M.M."/>
            <person name="Sternberg P.W."/>
            <person name="Aroian R.V."/>
        </authorList>
    </citation>
    <scope>NUCLEOTIDE SEQUENCE</scope>
    <source>
        <strain evidence="2">HY135</strain>
    </source>
</reference>
<sequence length="157" mass="17636">MSFTAVIMLHLVMKHEKSGNITTKLGRKAPRNSAPTAEYNECGACGTVARRRCQGREWITAFDAHCTSHPKCLDGRTGEHSKAARPRSNLCGYTIRLALPPKFLRKKYTRNRNIAFVLYSQGSIPEKASKVRRSTMRVECTQKGLKNSKELNLANEL</sequence>
<name>A0A016TS45_9BILA</name>
<protein>
    <submittedName>
        <fullName evidence="1">Uncharacterized protein</fullName>
    </submittedName>
</protein>
<comment type="caution">
    <text evidence="1">The sequence shown here is derived from an EMBL/GenBank/DDBJ whole genome shotgun (WGS) entry which is preliminary data.</text>
</comment>
<organism evidence="1 2">
    <name type="scientific">Ancylostoma ceylanicum</name>
    <dbReference type="NCBI Taxonomy" id="53326"/>
    <lineage>
        <taxon>Eukaryota</taxon>
        <taxon>Metazoa</taxon>
        <taxon>Ecdysozoa</taxon>
        <taxon>Nematoda</taxon>
        <taxon>Chromadorea</taxon>
        <taxon>Rhabditida</taxon>
        <taxon>Rhabditina</taxon>
        <taxon>Rhabditomorpha</taxon>
        <taxon>Strongyloidea</taxon>
        <taxon>Ancylostomatidae</taxon>
        <taxon>Ancylostomatinae</taxon>
        <taxon>Ancylostoma</taxon>
    </lineage>
</organism>
<evidence type="ECO:0000313" key="2">
    <source>
        <dbReference type="Proteomes" id="UP000024635"/>
    </source>
</evidence>
<keyword evidence="2" id="KW-1185">Reference proteome</keyword>